<dbReference type="Proteomes" id="UP001175271">
    <property type="component" value="Unassembled WGS sequence"/>
</dbReference>
<dbReference type="InterPro" id="IPR037238">
    <property type="entry name" value="YbiA-like_sf"/>
</dbReference>
<accession>A0AA39M4V6</accession>
<dbReference type="SUPFAM" id="SSF143990">
    <property type="entry name" value="YbiA-like"/>
    <property type="match status" value="1"/>
</dbReference>
<dbReference type="EMBL" id="JAUCMV010000002">
    <property type="protein sequence ID" value="KAK0421037.1"/>
    <property type="molecule type" value="Genomic_DNA"/>
</dbReference>
<organism evidence="2 3">
    <name type="scientific">Steinernema hermaphroditum</name>
    <dbReference type="NCBI Taxonomy" id="289476"/>
    <lineage>
        <taxon>Eukaryota</taxon>
        <taxon>Metazoa</taxon>
        <taxon>Ecdysozoa</taxon>
        <taxon>Nematoda</taxon>
        <taxon>Chromadorea</taxon>
        <taxon>Rhabditida</taxon>
        <taxon>Tylenchina</taxon>
        <taxon>Panagrolaimomorpha</taxon>
        <taxon>Strongyloidoidea</taxon>
        <taxon>Steinernematidae</taxon>
        <taxon>Steinernema</taxon>
    </lineage>
</organism>
<evidence type="ECO:0000313" key="2">
    <source>
        <dbReference type="EMBL" id="KAK0421037.1"/>
    </source>
</evidence>
<evidence type="ECO:0000259" key="1">
    <source>
        <dbReference type="Pfam" id="PF08719"/>
    </source>
</evidence>
<dbReference type="AlphaFoldDB" id="A0AA39M4V6"/>
<name>A0AA39M4V6_9BILA</name>
<sequence length="172" mass="20208">MAHTKRIRGTDGTQLTLFFNGSSYFSNFYPCERLQINGINYSCTEQYYAHQKAEYFNDDEAAEKILRATHPHDMKRYGRRVRQFRLSKWHEVCIEVMATANMNKFIQNDDLRQELLKTAGTELVECNPNDPFWGIGLAIDDPKVAVRGKWRGKNWLGRILTKIRECLLEEFH</sequence>
<dbReference type="Gene3D" id="1.10.357.40">
    <property type="entry name" value="YbiA-like"/>
    <property type="match status" value="1"/>
</dbReference>
<gene>
    <name evidence="2" type="ORF">QR680_015035</name>
</gene>
<dbReference type="Pfam" id="PF08719">
    <property type="entry name" value="NADAR"/>
    <property type="match status" value="1"/>
</dbReference>
<proteinExistence type="predicted"/>
<dbReference type="NCBIfam" id="TIGR02464">
    <property type="entry name" value="ribofla_fusion"/>
    <property type="match status" value="1"/>
</dbReference>
<comment type="caution">
    <text evidence="2">The sequence shown here is derived from an EMBL/GenBank/DDBJ whole genome shotgun (WGS) entry which is preliminary data.</text>
</comment>
<dbReference type="CDD" id="cd15457">
    <property type="entry name" value="NADAR"/>
    <property type="match status" value="1"/>
</dbReference>
<keyword evidence="3" id="KW-1185">Reference proteome</keyword>
<dbReference type="InterPro" id="IPR012816">
    <property type="entry name" value="NADAR"/>
</dbReference>
<protein>
    <recommendedName>
        <fullName evidence="1">NADAR domain-containing protein</fullName>
    </recommendedName>
</protein>
<feature type="domain" description="NADAR" evidence="1">
    <location>
        <begin position="22"/>
        <end position="167"/>
    </location>
</feature>
<evidence type="ECO:0000313" key="3">
    <source>
        <dbReference type="Proteomes" id="UP001175271"/>
    </source>
</evidence>
<reference evidence="2" key="1">
    <citation type="submission" date="2023-06" db="EMBL/GenBank/DDBJ databases">
        <title>Genomic analysis of the entomopathogenic nematode Steinernema hermaphroditum.</title>
        <authorList>
            <person name="Schwarz E.M."/>
            <person name="Heppert J.K."/>
            <person name="Baniya A."/>
            <person name="Schwartz H.T."/>
            <person name="Tan C.-H."/>
            <person name="Antoshechkin I."/>
            <person name="Sternberg P.W."/>
            <person name="Goodrich-Blair H."/>
            <person name="Dillman A.R."/>
        </authorList>
    </citation>
    <scope>NUCLEOTIDE SEQUENCE</scope>
    <source>
        <strain evidence="2">PS9179</strain>
        <tissue evidence="2">Whole animal</tissue>
    </source>
</reference>